<dbReference type="PATRIC" id="fig|1073571.4.peg.6967"/>
<dbReference type="EMBL" id="LN831776">
    <property type="protein sequence ID" value="CQR58864.1"/>
    <property type="molecule type" value="Genomic_DNA"/>
</dbReference>
<reference evidence="3" key="1">
    <citation type="submission" date="2015-03" db="EMBL/GenBank/DDBJ databases">
        <authorList>
            <person name="Wibberg D."/>
        </authorList>
    </citation>
    <scope>NUCLEOTIDE SEQUENCE [LARGE SCALE GENOMIC DNA]</scope>
</reference>
<evidence type="ECO:0000313" key="3">
    <source>
        <dbReference type="Proteomes" id="UP000033163"/>
    </source>
</evidence>
<gene>
    <name evidence="2" type="ORF">PRIO_6517</name>
</gene>
<dbReference type="KEGG" id="pri:PRIO_6517"/>
<dbReference type="STRING" id="483937.AMQ84_30650"/>
<dbReference type="AlphaFoldDB" id="A0A0E4CZS8"/>
<evidence type="ECO:0000256" key="1">
    <source>
        <dbReference type="SAM" id="Phobius"/>
    </source>
</evidence>
<proteinExistence type="predicted"/>
<name>A0A0E4CZS8_9BACL</name>
<sequence length="521" mass="57714">MNQRRIARLLLPLIVTVLVLLSAVPPVQARAVQDASAPQRVLLLYDSLGKGTVREGNVSELQRLLSAMGRQVTLLSLDHYEPGTMDSFTRVITVMNAADLAPADRSYLEDAERYTGQALHVGYHPPARLLKDMQLTAGTADEDLADLTVGEFTASNLQVRGMAYIAAVKAERTYGSFTLKSSGRKLPFAASAGSYTYVPYLERDNASVVGMAYVLREWLGNKTVPQTLLVLREIYPFSDLDLLEETADRLYKAGIPFIASIRPVFSNTDFPAMQRYLDALKVVQSRNGSILVNAPEVMPSINSSDHTLGKKMSGFVNLLVKNGIAPLGIGANLYWAYDREYAEAGMGFFDSAVLFPDETVLHMEQTNVSKAFASSLYSLTPEYLQRLEHHGHAMPQLPLNTAVTAELPEDEAGLDALLQTLERQWISFADYKQGRHQTVTDENTVVSEDGVVLVNGTPLNVGYAPEAISSDYQYKEEQVRSFTKLFSVQSKFFIIVIIVTLLLFGGLLSIGYRLYRKKYLK</sequence>
<dbReference type="RefSeq" id="WP_020427411.1">
    <property type="nucleotide sequence ID" value="NZ_AGBD01000380.1"/>
</dbReference>
<evidence type="ECO:0000313" key="2">
    <source>
        <dbReference type="EMBL" id="CQR58864.1"/>
    </source>
</evidence>
<keyword evidence="1" id="KW-0472">Membrane</keyword>
<feature type="transmembrane region" description="Helical" evidence="1">
    <location>
        <begin position="492"/>
        <end position="515"/>
    </location>
</feature>
<keyword evidence="1" id="KW-0812">Transmembrane</keyword>
<protein>
    <submittedName>
        <fullName evidence="2">Conserved domain protein</fullName>
    </submittedName>
</protein>
<keyword evidence="1" id="KW-1133">Transmembrane helix</keyword>
<dbReference type="Proteomes" id="UP000033163">
    <property type="component" value="Chromosome I"/>
</dbReference>
<dbReference type="HOGENOM" id="CLU_038937_1_0_9"/>
<organism evidence="2 3">
    <name type="scientific">Paenibacillus riograndensis SBR5</name>
    <dbReference type="NCBI Taxonomy" id="1073571"/>
    <lineage>
        <taxon>Bacteria</taxon>
        <taxon>Bacillati</taxon>
        <taxon>Bacillota</taxon>
        <taxon>Bacilli</taxon>
        <taxon>Bacillales</taxon>
        <taxon>Paenibacillaceae</taxon>
        <taxon>Paenibacillus</taxon>
        <taxon>Paenibacillus sonchi group</taxon>
    </lineage>
</organism>
<accession>A0A0E4CZS8</accession>